<proteinExistence type="predicted"/>
<feature type="signal peptide" evidence="1">
    <location>
        <begin position="1"/>
        <end position="19"/>
    </location>
</feature>
<dbReference type="Proteomes" id="UP000070444">
    <property type="component" value="Unassembled WGS sequence"/>
</dbReference>
<dbReference type="EMBL" id="KQ964823">
    <property type="protein sequence ID" value="KXN65740.1"/>
    <property type="molecule type" value="Genomic_DNA"/>
</dbReference>
<dbReference type="AlphaFoldDB" id="A0A137NSR5"/>
<evidence type="ECO:0008006" key="4">
    <source>
        <dbReference type="Google" id="ProtNLM"/>
    </source>
</evidence>
<gene>
    <name evidence="2" type="ORF">CONCODRAFT_74137</name>
</gene>
<keyword evidence="1" id="KW-0732">Signal</keyword>
<organism evidence="2 3">
    <name type="scientific">Conidiobolus coronatus (strain ATCC 28846 / CBS 209.66 / NRRL 28638)</name>
    <name type="common">Delacroixia coronata</name>
    <dbReference type="NCBI Taxonomy" id="796925"/>
    <lineage>
        <taxon>Eukaryota</taxon>
        <taxon>Fungi</taxon>
        <taxon>Fungi incertae sedis</taxon>
        <taxon>Zoopagomycota</taxon>
        <taxon>Entomophthoromycotina</taxon>
        <taxon>Entomophthoromycetes</taxon>
        <taxon>Entomophthorales</taxon>
        <taxon>Ancylistaceae</taxon>
        <taxon>Conidiobolus</taxon>
    </lineage>
</organism>
<evidence type="ECO:0000313" key="3">
    <source>
        <dbReference type="Proteomes" id="UP000070444"/>
    </source>
</evidence>
<accession>A0A137NSR5</accession>
<sequence length="257" mass="28992">MKLGLLGSSFLLCFEAVSALYPANVGQVQHLDYENHQFIRRSSDQKVKSFNVNYSCFGTQCKKVAAAINKLTNILSKIIQVKNHINIKVGYGSYCEQINECNIANMKILGYGGPLKYHIIKNKDGVDISYPIALYKQLVDPSKNDDFKSTTTPDIQLYFNSDDKYWFEGDGDIKDGQPDFYLVAARTLIRGLGVDFSIGRNGNYEFSSDPKLKNDTKLSTYETIFTPRYDASKDNSGLADLASTKFRRYILDTLMLT</sequence>
<keyword evidence="3" id="KW-1185">Reference proteome</keyword>
<reference evidence="2 3" key="1">
    <citation type="journal article" date="2015" name="Genome Biol. Evol.">
        <title>Phylogenomic analyses indicate that early fungi evolved digesting cell walls of algal ancestors of land plants.</title>
        <authorList>
            <person name="Chang Y."/>
            <person name="Wang S."/>
            <person name="Sekimoto S."/>
            <person name="Aerts A.L."/>
            <person name="Choi C."/>
            <person name="Clum A."/>
            <person name="LaButti K.M."/>
            <person name="Lindquist E.A."/>
            <person name="Yee Ngan C."/>
            <person name="Ohm R.A."/>
            <person name="Salamov A.A."/>
            <person name="Grigoriev I.V."/>
            <person name="Spatafora J.W."/>
            <person name="Berbee M.L."/>
        </authorList>
    </citation>
    <scope>NUCLEOTIDE SEQUENCE [LARGE SCALE GENOMIC DNA]</scope>
    <source>
        <strain evidence="2 3">NRRL 28638</strain>
    </source>
</reference>
<protein>
    <recommendedName>
        <fullName evidence="4">Glycoside hydrolase family 18 protein</fullName>
    </recommendedName>
</protein>
<name>A0A137NSR5_CONC2</name>
<evidence type="ECO:0000313" key="2">
    <source>
        <dbReference type="EMBL" id="KXN65740.1"/>
    </source>
</evidence>
<dbReference type="STRING" id="796925.A0A137NSR5"/>
<evidence type="ECO:0000256" key="1">
    <source>
        <dbReference type="SAM" id="SignalP"/>
    </source>
</evidence>
<feature type="chain" id="PRO_5007294073" description="Glycoside hydrolase family 18 protein" evidence="1">
    <location>
        <begin position="20"/>
        <end position="257"/>
    </location>
</feature>